<keyword evidence="2" id="KW-1185">Reference proteome</keyword>
<sequence length="104" mass="11322">MQPMPTKNTSLKRSLIRKTDEEELEVEIEQQVVNHPNGIQTNIKNITLRLTSMATLSEEAPKRAPAEASGSNAFIPASSSSVHAAQAGPSITNAFRTLEGIFQF</sequence>
<dbReference type="Proteomes" id="UP000650833">
    <property type="component" value="Unassembled WGS sequence"/>
</dbReference>
<dbReference type="AlphaFoldDB" id="A0A8H7RRN1"/>
<protein>
    <submittedName>
        <fullName evidence="1">Uncharacterized protein</fullName>
    </submittedName>
</protein>
<accession>A0A8H7RRN1</accession>
<evidence type="ECO:0000313" key="1">
    <source>
        <dbReference type="EMBL" id="KAG2215824.1"/>
    </source>
</evidence>
<reference evidence="1" key="1">
    <citation type="submission" date="2020-12" db="EMBL/GenBank/DDBJ databases">
        <title>Metabolic potential, ecology and presence of endohyphal bacteria is reflected in genomic diversity of Mucoromycotina.</title>
        <authorList>
            <person name="Muszewska A."/>
            <person name="Okrasinska A."/>
            <person name="Steczkiewicz K."/>
            <person name="Drgas O."/>
            <person name="Orlowska M."/>
            <person name="Perlinska-Lenart U."/>
            <person name="Aleksandrzak-Piekarczyk T."/>
            <person name="Szatraj K."/>
            <person name="Zielenkiewicz U."/>
            <person name="Pilsyk S."/>
            <person name="Malc E."/>
            <person name="Mieczkowski P."/>
            <person name="Kruszewska J.S."/>
            <person name="Biernat P."/>
            <person name="Pawlowska J."/>
        </authorList>
    </citation>
    <scope>NUCLEOTIDE SEQUENCE</scope>
    <source>
        <strain evidence="1">CBS 226.32</strain>
    </source>
</reference>
<proteinExistence type="predicted"/>
<dbReference type="EMBL" id="JAEPRC010000003">
    <property type="protein sequence ID" value="KAG2215824.1"/>
    <property type="molecule type" value="Genomic_DNA"/>
</dbReference>
<organism evidence="1 2">
    <name type="scientific">Mucor plumbeus</name>
    <dbReference type="NCBI Taxonomy" id="97098"/>
    <lineage>
        <taxon>Eukaryota</taxon>
        <taxon>Fungi</taxon>
        <taxon>Fungi incertae sedis</taxon>
        <taxon>Mucoromycota</taxon>
        <taxon>Mucoromycotina</taxon>
        <taxon>Mucoromycetes</taxon>
        <taxon>Mucorales</taxon>
        <taxon>Mucorineae</taxon>
        <taxon>Mucoraceae</taxon>
        <taxon>Mucor</taxon>
    </lineage>
</organism>
<evidence type="ECO:0000313" key="2">
    <source>
        <dbReference type="Proteomes" id="UP000650833"/>
    </source>
</evidence>
<gene>
    <name evidence="1" type="ORF">INT46_007447</name>
</gene>
<comment type="caution">
    <text evidence="1">The sequence shown here is derived from an EMBL/GenBank/DDBJ whole genome shotgun (WGS) entry which is preliminary data.</text>
</comment>
<name>A0A8H7RRN1_9FUNG</name>